<comment type="subcellular location">
    <subcellularLocation>
        <location evidence="9">Cytoplasm</location>
    </subcellularLocation>
</comment>
<evidence type="ECO:0000256" key="3">
    <source>
        <dbReference type="ARBA" id="ARBA00011940"/>
    </source>
</evidence>
<evidence type="ECO:0000256" key="2">
    <source>
        <dbReference type="ARBA" id="ARBA00007422"/>
    </source>
</evidence>
<dbReference type="HAMAP" id="MF_00147_B">
    <property type="entry name" value="TIM_B"/>
    <property type="match status" value="1"/>
</dbReference>
<protein>
    <recommendedName>
        <fullName evidence="4 9">Triosephosphate isomerase</fullName>
        <ecNumber evidence="3 9">5.3.1.1</ecNumber>
    </recommendedName>
</protein>
<gene>
    <name evidence="10" type="primary">tpiA</name>
    <name evidence="10" type="ORF">SE17_15800</name>
</gene>
<organism evidence="10 11">
    <name type="scientific">Kouleothrix aurantiaca</name>
    <dbReference type="NCBI Taxonomy" id="186479"/>
    <lineage>
        <taxon>Bacteria</taxon>
        <taxon>Bacillati</taxon>
        <taxon>Chloroflexota</taxon>
        <taxon>Chloroflexia</taxon>
        <taxon>Chloroflexales</taxon>
        <taxon>Roseiflexineae</taxon>
        <taxon>Roseiflexaceae</taxon>
        <taxon>Kouleothrix</taxon>
    </lineage>
</organism>
<evidence type="ECO:0000256" key="4">
    <source>
        <dbReference type="ARBA" id="ARBA00019397"/>
    </source>
</evidence>
<dbReference type="EC" id="5.3.1.1" evidence="3 9"/>
<dbReference type="NCBIfam" id="TIGR00419">
    <property type="entry name" value="tim"/>
    <property type="match status" value="1"/>
</dbReference>
<comment type="pathway">
    <text evidence="9">Carbohydrate biosynthesis; gluconeogenesis.</text>
</comment>
<dbReference type="UniPathway" id="UPA00138"/>
<dbReference type="GO" id="GO:0006096">
    <property type="term" value="P:glycolytic process"/>
    <property type="evidence" value="ECO:0007669"/>
    <property type="project" value="UniProtKB-UniRule"/>
</dbReference>
<evidence type="ECO:0000256" key="7">
    <source>
        <dbReference type="ARBA" id="ARBA00023152"/>
    </source>
</evidence>
<dbReference type="PANTHER" id="PTHR21139:SF42">
    <property type="entry name" value="TRIOSEPHOSPHATE ISOMERASE"/>
    <property type="match status" value="1"/>
</dbReference>
<comment type="subunit">
    <text evidence="9">Homodimer.</text>
</comment>
<name>A0A0P9FGW3_9CHLR</name>
<keyword evidence="5 9" id="KW-0312">Gluconeogenesis</keyword>
<feature type="non-terminal residue" evidence="10">
    <location>
        <position position="211"/>
    </location>
</feature>
<evidence type="ECO:0000256" key="1">
    <source>
        <dbReference type="ARBA" id="ARBA00004680"/>
    </source>
</evidence>
<dbReference type="CDD" id="cd00311">
    <property type="entry name" value="TIM"/>
    <property type="match status" value="1"/>
</dbReference>
<dbReference type="InterPro" id="IPR020861">
    <property type="entry name" value="Triosephosphate_isomerase_AS"/>
</dbReference>
<dbReference type="InterPro" id="IPR022896">
    <property type="entry name" value="TrioseP_Isoase_bac/euk"/>
</dbReference>
<dbReference type="EMBL" id="LJCR01000562">
    <property type="protein sequence ID" value="KPV52387.1"/>
    <property type="molecule type" value="Genomic_DNA"/>
</dbReference>
<dbReference type="InterPro" id="IPR035990">
    <property type="entry name" value="TIM_sf"/>
</dbReference>
<dbReference type="PANTHER" id="PTHR21139">
    <property type="entry name" value="TRIOSEPHOSPHATE ISOMERASE"/>
    <property type="match status" value="1"/>
</dbReference>
<dbReference type="PROSITE" id="PS00171">
    <property type="entry name" value="TIM_1"/>
    <property type="match status" value="1"/>
</dbReference>
<keyword evidence="8 9" id="KW-0413">Isomerase</keyword>
<dbReference type="UniPathway" id="UPA00109">
    <property type="reaction ID" value="UER00189"/>
</dbReference>
<comment type="pathway">
    <text evidence="1 9">Carbohydrate degradation; glycolysis; D-glyceraldehyde 3-phosphate from glycerone phosphate: step 1/1.</text>
</comment>
<dbReference type="GO" id="GO:0006094">
    <property type="term" value="P:gluconeogenesis"/>
    <property type="evidence" value="ECO:0007669"/>
    <property type="project" value="UniProtKB-UniPathway"/>
</dbReference>
<dbReference type="Proteomes" id="UP000050509">
    <property type="component" value="Unassembled WGS sequence"/>
</dbReference>
<evidence type="ECO:0000256" key="5">
    <source>
        <dbReference type="ARBA" id="ARBA00022432"/>
    </source>
</evidence>
<comment type="catalytic activity">
    <reaction evidence="9">
        <text>D-glyceraldehyde 3-phosphate = dihydroxyacetone phosphate</text>
        <dbReference type="Rhea" id="RHEA:18585"/>
        <dbReference type="ChEBI" id="CHEBI:57642"/>
        <dbReference type="ChEBI" id="CHEBI:59776"/>
        <dbReference type="EC" id="5.3.1.1"/>
    </reaction>
</comment>
<dbReference type="GO" id="GO:0046166">
    <property type="term" value="P:glyceraldehyde-3-phosphate biosynthetic process"/>
    <property type="evidence" value="ECO:0007669"/>
    <property type="project" value="TreeGrafter"/>
</dbReference>
<dbReference type="AlphaFoldDB" id="A0A0P9FGW3"/>
<dbReference type="SUPFAM" id="SSF51351">
    <property type="entry name" value="Triosephosphate isomerase (TIM)"/>
    <property type="match status" value="1"/>
</dbReference>
<keyword evidence="11" id="KW-1185">Reference proteome</keyword>
<sequence>MRKPLIAGNWKMYKTIGEGVELVEALLRDLGDTNDREVLVCPPFTALHALSSLLQETPIALGAQDVFYESQGAFTGAIAPGMLTDVGCTYAIVGHSERRQIFGEGDELINRKLHAALAAGLRPILCVGETKPQRDAGTAEAIVVGQVKAGLAGVDAGALPNVVIAYEPVWAIGTGDTATPADAQNMHATIRRTLAELYSQAAAEEIRIQYG</sequence>
<dbReference type="Gene3D" id="3.20.20.70">
    <property type="entry name" value="Aldolase class I"/>
    <property type="match status" value="1"/>
</dbReference>
<dbReference type="InterPro" id="IPR000652">
    <property type="entry name" value="Triosephosphate_isomerase"/>
</dbReference>
<dbReference type="InterPro" id="IPR013785">
    <property type="entry name" value="Aldolase_TIM"/>
</dbReference>
<evidence type="ECO:0000313" key="11">
    <source>
        <dbReference type="Proteomes" id="UP000050509"/>
    </source>
</evidence>
<evidence type="ECO:0000256" key="6">
    <source>
        <dbReference type="ARBA" id="ARBA00022490"/>
    </source>
</evidence>
<comment type="caution">
    <text evidence="10">The sequence shown here is derived from an EMBL/GenBank/DDBJ whole genome shotgun (WGS) entry which is preliminary data.</text>
</comment>
<evidence type="ECO:0000256" key="8">
    <source>
        <dbReference type="ARBA" id="ARBA00023235"/>
    </source>
</evidence>
<dbReference type="PATRIC" id="fig|186479.3.peg.9041"/>
<keyword evidence="6 9" id="KW-0963">Cytoplasm</keyword>
<proteinExistence type="inferred from homology"/>
<dbReference type="PROSITE" id="PS51440">
    <property type="entry name" value="TIM_2"/>
    <property type="match status" value="1"/>
</dbReference>
<evidence type="ECO:0000313" key="10">
    <source>
        <dbReference type="EMBL" id="KPV52387.1"/>
    </source>
</evidence>
<reference evidence="10 11" key="1">
    <citation type="submission" date="2015-09" db="EMBL/GenBank/DDBJ databases">
        <title>Draft genome sequence of Kouleothrix aurantiaca JCM 19913.</title>
        <authorList>
            <person name="Hemp J."/>
        </authorList>
    </citation>
    <scope>NUCLEOTIDE SEQUENCE [LARGE SCALE GENOMIC DNA]</scope>
    <source>
        <strain evidence="10 11">COM-B</strain>
    </source>
</reference>
<dbReference type="GO" id="GO:0019563">
    <property type="term" value="P:glycerol catabolic process"/>
    <property type="evidence" value="ECO:0007669"/>
    <property type="project" value="TreeGrafter"/>
</dbReference>
<accession>A0A0P9FGW3</accession>
<comment type="similarity">
    <text evidence="2 9">Belongs to the triosephosphate isomerase family.</text>
</comment>
<dbReference type="GO" id="GO:0004807">
    <property type="term" value="F:triose-phosphate isomerase activity"/>
    <property type="evidence" value="ECO:0007669"/>
    <property type="project" value="UniProtKB-UniRule"/>
</dbReference>
<keyword evidence="7 9" id="KW-0324">Glycolysis</keyword>
<dbReference type="GO" id="GO:0005829">
    <property type="term" value="C:cytosol"/>
    <property type="evidence" value="ECO:0007669"/>
    <property type="project" value="TreeGrafter"/>
</dbReference>
<dbReference type="FunFam" id="3.20.20.70:FF:000016">
    <property type="entry name" value="Triosephosphate isomerase"/>
    <property type="match status" value="1"/>
</dbReference>
<evidence type="ECO:0000256" key="9">
    <source>
        <dbReference type="RuleBase" id="RU363013"/>
    </source>
</evidence>
<dbReference type="Pfam" id="PF00121">
    <property type="entry name" value="TIM"/>
    <property type="match status" value="1"/>
</dbReference>